<dbReference type="SUPFAM" id="SSF75399">
    <property type="entry name" value="Plakin repeat"/>
    <property type="match status" value="4"/>
</dbReference>
<keyword evidence="2" id="KW-1185">Reference proteome</keyword>
<feature type="non-terminal residue" evidence="1">
    <location>
        <position position="710"/>
    </location>
</feature>
<dbReference type="OrthoDB" id="2250192at2759"/>
<evidence type="ECO:0000313" key="1">
    <source>
        <dbReference type="EMBL" id="PIO57026.1"/>
    </source>
</evidence>
<organism evidence="1 2">
    <name type="scientific">Teladorsagia circumcincta</name>
    <name type="common">Brown stomach worm</name>
    <name type="synonym">Ostertagia circumcincta</name>
    <dbReference type="NCBI Taxonomy" id="45464"/>
    <lineage>
        <taxon>Eukaryota</taxon>
        <taxon>Metazoa</taxon>
        <taxon>Ecdysozoa</taxon>
        <taxon>Nematoda</taxon>
        <taxon>Chromadorea</taxon>
        <taxon>Rhabditida</taxon>
        <taxon>Rhabditina</taxon>
        <taxon>Rhabditomorpha</taxon>
        <taxon>Strongyloidea</taxon>
        <taxon>Trichostrongylidae</taxon>
        <taxon>Teladorsagia</taxon>
    </lineage>
</organism>
<gene>
    <name evidence="1" type="ORF">TELCIR_21572</name>
</gene>
<name>A0A2G9TGD5_TELCI</name>
<dbReference type="EMBL" id="KZ371678">
    <property type="protein sequence ID" value="PIO57026.1"/>
    <property type="molecule type" value="Genomic_DNA"/>
</dbReference>
<accession>A0A2G9TGD5</accession>
<dbReference type="Proteomes" id="UP000230423">
    <property type="component" value="Unassembled WGS sequence"/>
</dbReference>
<dbReference type="AlphaFoldDB" id="A0A2G9TGD5"/>
<proteinExistence type="predicted"/>
<feature type="non-terminal residue" evidence="1">
    <location>
        <position position="1"/>
    </location>
</feature>
<sequence>SVTTVKRVRTTETTALGGPGGVSVYRAITGGKGAMEVPGNGYHIYEAERKGIIDLTTGNISSPNVDRAISFADGIELGIIDPSSISVKDPKSGRMLNVKEALEKKIIEADGSVSYQGRTLNIEKAVEAGVIVIDAEAVVPTSGVSKNIIHIPSGGGPVISFRPVGAPVVEEHEQSWSFDSTKGVLVDHMSGERLPLERALLAGKIQPEDLAVRDALTGREMSFTEAEKWGIIDKKGYYLDKIDNKRLSFTEAAQQHRIYPTGGVLDNAGDAIHTSVKVQTRTQVAKKQATSTGAPQVDNTLARALSLGWYNATDGMFTHPDTHRQMTLKEAIIKGLFNPYDTSVVDKKNNKKISLLEAIQEGIVDDTAGTVLDTQTQKKHDLNSALQMGILEGKSFGDSLESGLFSGRLDLATGSYTQPSGASVPLHEALKKNLVDQSSIVVRDPASGTEYSYHEAVSRRIVDPERGLIHNQQTNEATSFPQALTTGLIAGAGSATRPSHTAHKIVEQKLQLTPFAPQQVVQRRNGDDRHEYVDLGGGKQVMVKVVRGEGGVEKGEYVDPSTGMKFTIQMHGDPFVTETKTTVKSTSQVQSVELEPHAEFVGIDRIRDKRNGRTMSLEDAKRIGLARVDKKGKQMTKTYSVFRSNIQNALNNGVLDAHMEKISLEDAIRAGIIDIRELSYRNPKSGESIPLTQAANMGLVDVTLAETLPK</sequence>
<dbReference type="Gene3D" id="3.90.1290.10">
    <property type="entry name" value="Plakin repeat"/>
    <property type="match status" value="3"/>
</dbReference>
<reference evidence="1 2" key="1">
    <citation type="submission" date="2015-09" db="EMBL/GenBank/DDBJ databases">
        <title>Draft genome of the parasitic nematode Teladorsagia circumcincta isolate WARC Sus (inbred).</title>
        <authorList>
            <person name="Mitreva M."/>
        </authorList>
    </citation>
    <scope>NUCLEOTIDE SEQUENCE [LARGE SCALE GENOMIC DNA]</scope>
    <source>
        <strain evidence="1 2">S</strain>
    </source>
</reference>
<dbReference type="InterPro" id="IPR035915">
    <property type="entry name" value="Plakin_repeat_sf"/>
</dbReference>
<evidence type="ECO:0000313" key="2">
    <source>
        <dbReference type="Proteomes" id="UP000230423"/>
    </source>
</evidence>
<dbReference type="SMART" id="SM00250">
    <property type="entry name" value="PLEC"/>
    <property type="match status" value="7"/>
</dbReference>
<protein>
    <submittedName>
        <fullName evidence="1">Uncharacterized protein</fullName>
    </submittedName>
</protein>
<dbReference type="GO" id="GO:0005856">
    <property type="term" value="C:cytoskeleton"/>
    <property type="evidence" value="ECO:0007669"/>
    <property type="project" value="InterPro"/>
</dbReference>
<dbReference type="InterPro" id="IPR001101">
    <property type="entry name" value="Plectin_repeat"/>
</dbReference>